<reference evidence="5" key="1">
    <citation type="submission" date="2018-10" db="EMBL/GenBank/DDBJ databases">
        <title>Hidden diversity of soil giant viruses.</title>
        <authorList>
            <person name="Schulz F."/>
            <person name="Alteio L."/>
            <person name="Goudeau D."/>
            <person name="Ryan E.M."/>
            <person name="Malmstrom R.R."/>
            <person name="Blanchard J."/>
            <person name="Woyke T."/>
        </authorList>
    </citation>
    <scope>NUCLEOTIDE SEQUENCE</scope>
    <source>
        <strain evidence="5">HYV1</strain>
    </source>
</reference>
<dbReference type="SMART" id="SM00479">
    <property type="entry name" value="EXOIII"/>
    <property type="match status" value="1"/>
</dbReference>
<dbReference type="CDD" id="cd06133">
    <property type="entry name" value="ERI-1_3'hExo_like"/>
    <property type="match status" value="1"/>
</dbReference>
<dbReference type="Pfam" id="PF00929">
    <property type="entry name" value="RNase_T"/>
    <property type="match status" value="1"/>
</dbReference>
<dbReference type="InterPro" id="IPR051274">
    <property type="entry name" value="3-5_Exoribonuclease"/>
</dbReference>
<gene>
    <name evidence="5" type="ORF">Hyperionvirus12_31</name>
</gene>
<dbReference type="InterPro" id="IPR012337">
    <property type="entry name" value="RNaseH-like_sf"/>
</dbReference>
<evidence type="ECO:0000256" key="3">
    <source>
        <dbReference type="ARBA" id="ARBA00022839"/>
    </source>
</evidence>
<protein>
    <submittedName>
        <fullName evidence="5">Exonuclease</fullName>
    </submittedName>
</protein>
<proteinExistence type="predicted"/>
<dbReference type="GO" id="GO:0000175">
    <property type="term" value="F:3'-5'-RNA exonuclease activity"/>
    <property type="evidence" value="ECO:0007669"/>
    <property type="project" value="InterPro"/>
</dbReference>
<dbReference type="PANTHER" id="PTHR23044:SF61">
    <property type="entry name" value="3'-5' EXORIBONUCLEASE 1-RELATED"/>
    <property type="match status" value="1"/>
</dbReference>
<dbReference type="SUPFAM" id="SSF53098">
    <property type="entry name" value="Ribonuclease H-like"/>
    <property type="match status" value="1"/>
</dbReference>
<dbReference type="PANTHER" id="PTHR23044">
    <property type="entry name" value="3'-5' EXONUCLEASE ERI1-RELATED"/>
    <property type="match status" value="1"/>
</dbReference>
<evidence type="ECO:0000256" key="1">
    <source>
        <dbReference type="ARBA" id="ARBA00022722"/>
    </source>
</evidence>
<accession>A0A3G5AB53</accession>
<dbReference type="GO" id="GO:0003676">
    <property type="term" value="F:nucleic acid binding"/>
    <property type="evidence" value="ECO:0007669"/>
    <property type="project" value="InterPro"/>
</dbReference>
<organism evidence="5">
    <name type="scientific">Hyperionvirus sp</name>
    <dbReference type="NCBI Taxonomy" id="2487770"/>
    <lineage>
        <taxon>Viruses</taxon>
        <taxon>Varidnaviria</taxon>
        <taxon>Bamfordvirae</taxon>
        <taxon>Nucleocytoviricota</taxon>
        <taxon>Megaviricetes</taxon>
        <taxon>Imitervirales</taxon>
        <taxon>Mimiviridae</taxon>
        <taxon>Klosneuvirinae</taxon>
    </lineage>
</organism>
<keyword evidence="1" id="KW-0540">Nuclease</keyword>
<feature type="domain" description="Exonuclease" evidence="4">
    <location>
        <begin position="16"/>
        <end position="224"/>
    </location>
</feature>
<dbReference type="InterPro" id="IPR047201">
    <property type="entry name" value="ERI-1_3'hExo-like"/>
</dbReference>
<sequence>MTHYLNTIYTLIIKMYYCVLDFEATCWDSSDIPNKGKPYEIIEFPSVLFKVEKTEKGSTLKFTSEFQRYCKPVQNPKLSEFCTKLTGIEQHQVQDADEFPTVLKAHYDWLIQQTGTSKVIFITCGSWDFENALNKELFRWINNHKFYCSNKDKLYNFIIDIPNVYKSYINLKDIFKSLYNVKPGGMVSMLNYLHIDLTGRHHCGLHDCRNIGKILQKVYIDGSDQISKHFPIKTVHYKHKDPRPMWAHNPKFKIEN</sequence>
<keyword evidence="3 5" id="KW-0269">Exonuclease</keyword>
<dbReference type="Gene3D" id="3.30.420.10">
    <property type="entry name" value="Ribonuclease H-like superfamily/Ribonuclease H"/>
    <property type="match status" value="1"/>
</dbReference>
<evidence type="ECO:0000313" key="5">
    <source>
        <dbReference type="EMBL" id="AYV83834.1"/>
    </source>
</evidence>
<evidence type="ECO:0000259" key="4">
    <source>
        <dbReference type="SMART" id="SM00479"/>
    </source>
</evidence>
<dbReference type="InterPro" id="IPR036397">
    <property type="entry name" value="RNaseH_sf"/>
</dbReference>
<evidence type="ECO:0000256" key="2">
    <source>
        <dbReference type="ARBA" id="ARBA00022801"/>
    </source>
</evidence>
<dbReference type="InterPro" id="IPR013520">
    <property type="entry name" value="Ribonucl_H"/>
</dbReference>
<name>A0A3G5AB53_9VIRU</name>
<dbReference type="EMBL" id="MK072394">
    <property type="protein sequence ID" value="AYV83834.1"/>
    <property type="molecule type" value="Genomic_DNA"/>
</dbReference>
<keyword evidence="2" id="KW-0378">Hydrolase</keyword>